<sequence>MAVDPGGRAPLLPCGTDPEALFEHLRSGDRTAHERACPHCLAAAAEFGPLVAARGDLADEHVTAPPQLLDDVMRAVRADPRSQRTYRLAGEEAGSTRVRRPVAAAILRGAAEGVPGVAQAVVRKIRQETDRVDVRVSARFASGAAIPETAAELRRALRQAGRDRLGWDIAAVDVDVTDVDAPSAD</sequence>
<reference evidence="1 2" key="1">
    <citation type="submission" date="2019-02" db="EMBL/GenBank/DDBJ databases">
        <authorList>
            <person name="Khodamoradi S."/>
            <person name="Hahnke R.L."/>
            <person name="Kaempfer P."/>
            <person name="Schumann P."/>
            <person name="Rohde M."/>
            <person name="Steinert M."/>
            <person name="Luzhetskyy A."/>
            <person name="Wink J."/>
            <person name="Ruckert C."/>
        </authorList>
    </citation>
    <scope>NUCLEOTIDE SEQUENCE [LARGE SCALE GENOMIC DNA]</scope>
    <source>
        <strain evidence="1 2">M2</strain>
    </source>
</reference>
<evidence type="ECO:0000313" key="1">
    <source>
        <dbReference type="EMBL" id="QBI52711.1"/>
    </source>
</evidence>
<gene>
    <name evidence="1" type="ORF">EKD16_04520</name>
</gene>
<dbReference type="EMBL" id="CP036455">
    <property type="protein sequence ID" value="QBI52711.1"/>
    <property type="molecule type" value="Genomic_DNA"/>
</dbReference>
<dbReference type="AlphaFoldDB" id="A0A4P6Q0L3"/>
<evidence type="ECO:0008006" key="3">
    <source>
        <dbReference type="Google" id="ProtNLM"/>
    </source>
</evidence>
<accession>A0A4P6Q0L3</accession>
<proteinExistence type="predicted"/>
<dbReference type="KEGG" id="strr:EKD16_04520"/>
<dbReference type="OrthoDB" id="3711227at2"/>
<evidence type="ECO:0000313" key="2">
    <source>
        <dbReference type="Proteomes" id="UP000292235"/>
    </source>
</evidence>
<name>A0A4P6Q0L3_9ACTN</name>
<dbReference type="Proteomes" id="UP000292235">
    <property type="component" value="Chromosome"/>
</dbReference>
<dbReference type="RefSeq" id="WP_131097215.1">
    <property type="nucleotide sequence ID" value="NZ_CP036455.1"/>
</dbReference>
<protein>
    <recommendedName>
        <fullName evidence="3">Asp23/Gls24 family envelope stress response protein</fullName>
    </recommendedName>
</protein>
<organism evidence="1 2">
    <name type="scientific">Streptomonospora litoralis</name>
    <dbReference type="NCBI Taxonomy" id="2498135"/>
    <lineage>
        <taxon>Bacteria</taxon>
        <taxon>Bacillati</taxon>
        <taxon>Actinomycetota</taxon>
        <taxon>Actinomycetes</taxon>
        <taxon>Streptosporangiales</taxon>
        <taxon>Nocardiopsidaceae</taxon>
        <taxon>Streptomonospora</taxon>
    </lineage>
</organism>
<keyword evidence="2" id="KW-1185">Reference proteome</keyword>